<dbReference type="InterPro" id="IPR038444">
    <property type="entry name" value="DUF465_sf"/>
</dbReference>
<accession>A0A6S6SAM6</accession>
<protein>
    <recommendedName>
        <fullName evidence="2">DUF465 domain-containing protein</fullName>
    </recommendedName>
</protein>
<reference evidence="1" key="1">
    <citation type="submission" date="2020-01" db="EMBL/GenBank/DDBJ databases">
        <authorList>
            <person name="Meier V. D."/>
            <person name="Meier V D."/>
        </authorList>
    </citation>
    <scope>NUCLEOTIDE SEQUENCE</scope>
    <source>
        <strain evidence="1">HLG_WM_MAG_02</strain>
    </source>
</reference>
<dbReference type="AlphaFoldDB" id="A0A6S6SAM6"/>
<gene>
    <name evidence="1" type="ORF">HELGO_WM11458</name>
</gene>
<dbReference type="Pfam" id="PF04325">
    <property type="entry name" value="DUF465"/>
    <property type="match status" value="1"/>
</dbReference>
<dbReference type="EMBL" id="CACVAZ010000023">
    <property type="protein sequence ID" value="CAA6805403.1"/>
    <property type="molecule type" value="Genomic_DNA"/>
</dbReference>
<organism evidence="1">
    <name type="scientific">uncultured Sulfurovum sp</name>
    <dbReference type="NCBI Taxonomy" id="269237"/>
    <lineage>
        <taxon>Bacteria</taxon>
        <taxon>Pseudomonadati</taxon>
        <taxon>Campylobacterota</taxon>
        <taxon>Epsilonproteobacteria</taxon>
        <taxon>Campylobacterales</taxon>
        <taxon>Sulfurovaceae</taxon>
        <taxon>Sulfurovum</taxon>
        <taxon>environmental samples</taxon>
    </lineage>
</organism>
<sequence>MLAEYRNEISELKQSNAHFSNIFEKHNKLDHDVKDAEHGRVGMSDMEIEKMKKEKLMLKDEMLKIILESKKA</sequence>
<name>A0A6S6SAM6_9BACT</name>
<evidence type="ECO:0008006" key="2">
    <source>
        <dbReference type="Google" id="ProtNLM"/>
    </source>
</evidence>
<dbReference type="Gene3D" id="6.10.280.50">
    <property type="match status" value="1"/>
</dbReference>
<proteinExistence type="predicted"/>
<evidence type="ECO:0000313" key="1">
    <source>
        <dbReference type="EMBL" id="CAA6805403.1"/>
    </source>
</evidence>
<dbReference type="InterPro" id="IPR007420">
    <property type="entry name" value="DUF465"/>
</dbReference>